<evidence type="ECO:0000256" key="6">
    <source>
        <dbReference type="SAM" id="Phobius"/>
    </source>
</evidence>
<feature type="transmembrane region" description="Helical" evidence="6">
    <location>
        <begin position="81"/>
        <end position="100"/>
    </location>
</feature>
<dbReference type="PANTHER" id="PTHR38459">
    <property type="entry name" value="PROPHAGE BACTOPRENOL-LINKED GLUCOSE TRANSLOCASE HOMOLOG"/>
    <property type="match status" value="1"/>
</dbReference>
<dbReference type="PANTHER" id="PTHR38459:SF1">
    <property type="entry name" value="PROPHAGE BACTOPRENOL-LINKED GLUCOSE TRANSLOCASE HOMOLOG"/>
    <property type="match status" value="1"/>
</dbReference>
<evidence type="ECO:0000256" key="2">
    <source>
        <dbReference type="ARBA" id="ARBA00009399"/>
    </source>
</evidence>
<evidence type="ECO:0000313" key="8">
    <source>
        <dbReference type="EMBL" id="HGY39059.1"/>
    </source>
</evidence>
<dbReference type="EMBL" id="DTIY01000029">
    <property type="protein sequence ID" value="HGY39059.1"/>
    <property type="molecule type" value="Genomic_DNA"/>
</dbReference>
<evidence type="ECO:0000259" key="7">
    <source>
        <dbReference type="Pfam" id="PF04138"/>
    </source>
</evidence>
<evidence type="ECO:0000256" key="5">
    <source>
        <dbReference type="ARBA" id="ARBA00023136"/>
    </source>
</evidence>
<evidence type="ECO:0000256" key="3">
    <source>
        <dbReference type="ARBA" id="ARBA00022692"/>
    </source>
</evidence>
<feature type="transmembrane region" description="Helical" evidence="6">
    <location>
        <begin position="41"/>
        <end position="60"/>
    </location>
</feature>
<accession>A0A7V4TH94</accession>
<keyword evidence="5 6" id="KW-0472">Membrane</keyword>
<comment type="caution">
    <text evidence="8">The sequence shown here is derived from an EMBL/GenBank/DDBJ whole genome shotgun (WGS) entry which is preliminary data.</text>
</comment>
<proteinExistence type="inferred from homology"/>
<name>A0A7V4TH94_9BACT</name>
<dbReference type="GO" id="GO:0005886">
    <property type="term" value="C:plasma membrane"/>
    <property type="evidence" value="ECO:0007669"/>
    <property type="project" value="TreeGrafter"/>
</dbReference>
<feature type="domain" description="GtrA/DPMS transmembrane" evidence="7">
    <location>
        <begin position="16"/>
        <end position="131"/>
    </location>
</feature>
<gene>
    <name evidence="8" type="ORF">ENW11_04545</name>
</gene>
<dbReference type="Pfam" id="PF04138">
    <property type="entry name" value="GtrA_DPMS_TM"/>
    <property type="match status" value="1"/>
</dbReference>
<keyword evidence="4 6" id="KW-1133">Transmembrane helix</keyword>
<comment type="subcellular location">
    <subcellularLocation>
        <location evidence="1">Membrane</location>
        <topology evidence="1">Multi-pass membrane protein</topology>
    </subcellularLocation>
</comment>
<organism evidence="8">
    <name type="scientific">Candidatus Caldatribacterium saccharofermentans</name>
    <dbReference type="NCBI Taxonomy" id="1454753"/>
    <lineage>
        <taxon>Bacteria</taxon>
        <taxon>Pseudomonadati</taxon>
        <taxon>Atribacterota</taxon>
        <taxon>Atribacteria</taxon>
        <taxon>Atribacterales</taxon>
        <taxon>Candidatus Caldatribacteriaceae</taxon>
        <taxon>Candidatus Caldatribacterium</taxon>
    </lineage>
</organism>
<feature type="transmembrane region" description="Helical" evidence="6">
    <location>
        <begin position="12"/>
        <end position="35"/>
    </location>
</feature>
<dbReference type="RefSeq" id="WP_017874143.1">
    <property type="nucleotide sequence ID" value="NZ_CP187957.1"/>
</dbReference>
<dbReference type="AlphaFoldDB" id="A0A7V4TH94"/>
<protein>
    <submittedName>
        <fullName evidence="8">GtrA family protein</fullName>
    </submittedName>
</protein>
<dbReference type="InterPro" id="IPR007267">
    <property type="entry name" value="GtrA_DPMS_TM"/>
</dbReference>
<sequence length="134" mass="14948">MKSLRTILADAWQFGKFSIVGVLNTAIDFGVFMVLHGKMGLWYPVSQVISYSCGMTNSYLLNKFWTFKSRRRVHVAEVAKFVLVNLAALGIALGLLALFRGKYALGPAESKVLATLGSLSVNFLGNRLWVFRER</sequence>
<evidence type="ECO:0000256" key="1">
    <source>
        <dbReference type="ARBA" id="ARBA00004141"/>
    </source>
</evidence>
<keyword evidence="3 6" id="KW-0812">Transmembrane</keyword>
<reference evidence="8" key="1">
    <citation type="journal article" date="2020" name="mSystems">
        <title>Genome- and Community-Level Interaction Insights into Carbon Utilization and Element Cycling Functions of Hydrothermarchaeota in Hydrothermal Sediment.</title>
        <authorList>
            <person name="Zhou Z."/>
            <person name="Liu Y."/>
            <person name="Xu W."/>
            <person name="Pan J."/>
            <person name="Luo Z.H."/>
            <person name="Li M."/>
        </authorList>
    </citation>
    <scope>NUCLEOTIDE SEQUENCE [LARGE SCALE GENOMIC DNA]</scope>
    <source>
        <strain evidence="8">SpSt-82</strain>
    </source>
</reference>
<evidence type="ECO:0000256" key="4">
    <source>
        <dbReference type="ARBA" id="ARBA00022989"/>
    </source>
</evidence>
<comment type="similarity">
    <text evidence="2">Belongs to the GtrA family.</text>
</comment>
<dbReference type="InterPro" id="IPR051401">
    <property type="entry name" value="GtrA_CellWall_Glycosyl"/>
</dbReference>
<feature type="transmembrane region" description="Helical" evidence="6">
    <location>
        <begin position="112"/>
        <end position="130"/>
    </location>
</feature>
<dbReference type="GO" id="GO:0000271">
    <property type="term" value="P:polysaccharide biosynthetic process"/>
    <property type="evidence" value="ECO:0007669"/>
    <property type="project" value="InterPro"/>
</dbReference>